<evidence type="ECO:0000256" key="1">
    <source>
        <dbReference type="ARBA" id="ARBA00004651"/>
    </source>
</evidence>
<evidence type="ECO:0000256" key="7">
    <source>
        <dbReference type="RuleBase" id="RU363032"/>
    </source>
</evidence>
<evidence type="ECO:0000256" key="2">
    <source>
        <dbReference type="ARBA" id="ARBA00022448"/>
    </source>
</evidence>
<dbReference type="GO" id="GO:0055085">
    <property type="term" value="P:transmembrane transport"/>
    <property type="evidence" value="ECO:0007669"/>
    <property type="project" value="InterPro"/>
</dbReference>
<evidence type="ECO:0000256" key="5">
    <source>
        <dbReference type="ARBA" id="ARBA00022989"/>
    </source>
</evidence>
<evidence type="ECO:0000256" key="3">
    <source>
        <dbReference type="ARBA" id="ARBA00022475"/>
    </source>
</evidence>
<evidence type="ECO:0000256" key="4">
    <source>
        <dbReference type="ARBA" id="ARBA00022692"/>
    </source>
</evidence>
<name>A0A430FIY1_9BIFI</name>
<keyword evidence="3" id="KW-1003">Cell membrane</keyword>
<dbReference type="Pfam" id="PF00528">
    <property type="entry name" value="BPD_transp_1"/>
    <property type="match status" value="1"/>
</dbReference>
<keyword evidence="4 7" id="KW-0812">Transmembrane</keyword>
<feature type="domain" description="ABC transmembrane type-1" evidence="8">
    <location>
        <begin position="96"/>
        <end position="298"/>
    </location>
</feature>
<feature type="transmembrane region" description="Helical" evidence="7">
    <location>
        <begin position="233"/>
        <end position="259"/>
    </location>
</feature>
<proteinExistence type="inferred from homology"/>
<dbReference type="AlphaFoldDB" id="A0A430FIY1"/>
<feature type="transmembrane region" description="Helical" evidence="7">
    <location>
        <begin position="12"/>
        <end position="30"/>
    </location>
</feature>
<accession>A0A430FIY1</accession>
<dbReference type="PROSITE" id="PS50928">
    <property type="entry name" value="ABC_TM1"/>
    <property type="match status" value="1"/>
</dbReference>
<dbReference type="Gene3D" id="1.10.3720.10">
    <property type="entry name" value="MetI-like"/>
    <property type="match status" value="1"/>
</dbReference>
<dbReference type="GO" id="GO:0005886">
    <property type="term" value="C:plasma membrane"/>
    <property type="evidence" value="ECO:0007669"/>
    <property type="project" value="UniProtKB-SubCell"/>
</dbReference>
<dbReference type="CDD" id="cd06261">
    <property type="entry name" value="TM_PBP2"/>
    <property type="match status" value="1"/>
</dbReference>
<dbReference type="PANTHER" id="PTHR43163">
    <property type="entry name" value="DIPEPTIDE TRANSPORT SYSTEM PERMEASE PROTEIN DPPB-RELATED"/>
    <property type="match status" value="1"/>
</dbReference>
<feature type="transmembrane region" description="Helical" evidence="7">
    <location>
        <begin position="279"/>
        <end position="305"/>
    </location>
</feature>
<reference evidence="9 10" key="1">
    <citation type="submission" date="2018-09" db="EMBL/GenBank/DDBJ databases">
        <title>Characterization of the phylogenetic diversity of five novel species belonging to the genus Bifidobacterium.</title>
        <authorList>
            <person name="Lugli G.A."/>
            <person name="Duranti S."/>
            <person name="Milani C."/>
        </authorList>
    </citation>
    <scope>NUCLEOTIDE SEQUENCE [LARGE SCALE GENOMIC DNA]</scope>
    <source>
        <strain evidence="9 10">2034B</strain>
    </source>
</reference>
<keyword evidence="5 7" id="KW-1133">Transmembrane helix</keyword>
<comment type="subcellular location">
    <subcellularLocation>
        <location evidence="1 7">Cell membrane</location>
        <topology evidence="1 7">Multi-pass membrane protein</topology>
    </subcellularLocation>
</comment>
<dbReference type="InterPro" id="IPR000515">
    <property type="entry name" value="MetI-like"/>
</dbReference>
<dbReference type="Proteomes" id="UP000287533">
    <property type="component" value="Unassembled WGS sequence"/>
</dbReference>
<organism evidence="9 10">
    <name type="scientific">Bifidobacterium goeldii</name>
    <dbReference type="NCBI Taxonomy" id="2306975"/>
    <lineage>
        <taxon>Bacteria</taxon>
        <taxon>Bacillati</taxon>
        <taxon>Actinomycetota</taxon>
        <taxon>Actinomycetes</taxon>
        <taxon>Bifidobacteriales</taxon>
        <taxon>Bifidobacteriaceae</taxon>
        <taxon>Bifidobacterium</taxon>
    </lineage>
</organism>
<evidence type="ECO:0000259" key="8">
    <source>
        <dbReference type="PROSITE" id="PS50928"/>
    </source>
</evidence>
<feature type="transmembrane region" description="Helical" evidence="7">
    <location>
        <begin position="132"/>
        <end position="155"/>
    </location>
</feature>
<dbReference type="PANTHER" id="PTHR43163:SF6">
    <property type="entry name" value="DIPEPTIDE TRANSPORT SYSTEM PERMEASE PROTEIN DPPB-RELATED"/>
    <property type="match status" value="1"/>
</dbReference>
<feature type="transmembrane region" description="Helical" evidence="7">
    <location>
        <begin position="100"/>
        <end position="120"/>
    </location>
</feature>
<keyword evidence="10" id="KW-1185">Reference proteome</keyword>
<dbReference type="InterPro" id="IPR045621">
    <property type="entry name" value="BPD_transp_1_N"/>
</dbReference>
<keyword evidence="6 7" id="KW-0472">Membrane</keyword>
<evidence type="ECO:0000313" key="9">
    <source>
        <dbReference type="EMBL" id="RSX52819.1"/>
    </source>
</evidence>
<evidence type="ECO:0000313" key="10">
    <source>
        <dbReference type="Proteomes" id="UP000287533"/>
    </source>
</evidence>
<feature type="transmembrane region" description="Helical" evidence="7">
    <location>
        <begin position="175"/>
        <end position="194"/>
    </location>
</feature>
<keyword evidence="2 7" id="KW-0813">Transport</keyword>
<comment type="similarity">
    <text evidence="7">Belongs to the binding-protein-dependent transport system permease family.</text>
</comment>
<dbReference type="Pfam" id="PF19300">
    <property type="entry name" value="BPD_transp_1_N"/>
    <property type="match status" value="1"/>
</dbReference>
<dbReference type="EMBL" id="QXGL01000004">
    <property type="protein sequence ID" value="RSX52819.1"/>
    <property type="molecule type" value="Genomic_DNA"/>
</dbReference>
<evidence type="ECO:0000256" key="6">
    <source>
        <dbReference type="ARBA" id="ARBA00023136"/>
    </source>
</evidence>
<sequence length="317" mass="34280">MRRFVVSKLLQYVFVMFCTSVIIFGLVRLGPTDPVSVILGGKQSTPATIANIRSQFGLDKPVLTQYVDWIGGMLHGDFGLSYQYRQPVSLLLAQRLPTTLGIVVLATLIAIVIAIPAGVYTGAKQHSVSATVLSIIELVLVACPPFLTGILMIWYLSTYMPGVAFTGSYNGWGEYFQRISLPAVCMAFSMIALISRMMERGMADQLNSEYSMVISAKGASRSRVIWAHCFKNAVIPVITVLGLQIGILMVGSALVETVFSLPGVGTLLIDGVKAGDYGVVQAVTLLLVFVFMTISTILDLVYGLIDPRIREGKGGDQ</sequence>
<dbReference type="InterPro" id="IPR035906">
    <property type="entry name" value="MetI-like_sf"/>
</dbReference>
<protein>
    <submittedName>
        <fullName evidence="9">Peptide ABC transporter permease</fullName>
    </submittedName>
</protein>
<dbReference type="SUPFAM" id="SSF161098">
    <property type="entry name" value="MetI-like"/>
    <property type="match status" value="1"/>
</dbReference>
<comment type="caution">
    <text evidence="9">The sequence shown here is derived from an EMBL/GenBank/DDBJ whole genome shotgun (WGS) entry which is preliminary data.</text>
</comment>
<gene>
    <name evidence="9" type="ORF">D2E25_1390</name>
</gene>